<proteinExistence type="predicted"/>
<accession>A0A0B6ZXF0</accession>
<feature type="compositionally biased region" description="Basic and acidic residues" evidence="1">
    <location>
        <begin position="135"/>
        <end position="148"/>
    </location>
</feature>
<feature type="compositionally biased region" description="Polar residues" evidence="1">
    <location>
        <begin position="674"/>
        <end position="683"/>
    </location>
</feature>
<dbReference type="EMBL" id="HACG01026117">
    <property type="protein sequence ID" value="CEK72982.1"/>
    <property type="molecule type" value="Transcribed_RNA"/>
</dbReference>
<feature type="non-terminal residue" evidence="2">
    <location>
        <position position="1"/>
    </location>
</feature>
<reference evidence="2" key="1">
    <citation type="submission" date="2014-12" db="EMBL/GenBank/DDBJ databases">
        <title>Insight into the proteome of Arion vulgaris.</title>
        <authorList>
            <person name="Aradska J."/>
            <person name="Bulat T."/>
            <person name="Smidak R."/>
            <person name="Sarate P."/>
            <person name="Gangsoo J."/>
            <person name="Sialana F."/>
            <person name="Bilban M."/>
            <person name="Lubec G."/>
        </authorList>
    </citation>
    <scope>NUCLEOTIDE SEQUENCE</scope>
    <source>
        <tissue evidence="2">Skin</tissue>
    </source>
</reference>
<feature type="compositionally biased region" description="Basic and acidic residues" evidence="1">
    <location>
        <begin position="640"/>
        <end position="659"/>
    </location>
</feature>
<evidence type="ECO:0000256" key="1">
    <source>
        <dbReference type="SAM" id="MobiDB-lite"/>
    </source>
</evidence>
<feature type="compositionally biased region" description="Basic and acidic residues" evidence="1">
    <location>
        <begin position="8"/>
        <end position="22"/>
    </location>
</feature>
<name>A0A0B6ZXF0_9EUPU</name>
<feature type="region of interest" description="Disordered" evidence="1">
    <location>
        <begin position="609"/>
        <end position="694"/>
    </location>
</feature>
<feature type="compositionally biased region" description="Basic residues" evidence="1">
    <location>
        <begin position="264"/>
        <end position="303"/>
    </location>
</feature>
<feature type="compositionally biased region" description="Polar residues" evidence="1">
    <location>
        <begin position="630"/>
        <end position="639"/>
    </location>
</feature>
<feature type="region of interest" description="Disordered" evidence="1">
    <location>
        <begin position="135"/>
        <end position="225"/>
    </location>
</feature>
<feature type="compositionally biased region" description="Polar residues" evidence="1">
    <location>
        <begin position="149"/>
        <end position="186"/>
    </location>
</feature>
<sequence>SLSNIVTDRYRPQDTSPKDTFHSMESTKQTKQEEARTSSINYSSLKQSYNINPDSKHARMTNFRPSFKSLENGMAKKSGDPPRKSHGRSSEMFVTESTSIDPFIPTTQALNYLTSYDSLRLPTRWPIKMILPEKEQRTMQQEKSEVFNRNEQNNEMQAQNTKAQESNTESSRTSSIRNNLSHSINKNKQKDDVKTNQNKKMVHDRNGEQMITSESIEADTLKDTDVNDLDRSQVEADNLNDVQTQDDKLHLQNTGQDTKETQTKKKKKSKKNKRDRQQQRRRNKQLKRQRKRRKERKRGKKNKATSITTALYDTTSDSSLIASLDAGSNLKYNLRKKQKRKDDPEKTTLAFKLISERGAVETADYSQKEKNSLSTATTYIDILNLNDEQYLRPSRTVDYGNAENNFKMYLHSTPPSSVGVLQNSARKTISETNNADKYKMWNKFEDTSQKENVSQMFTSFKQDFSKPPFFAAQVNRKKLSDCKEIKTLENCPEENTKDSRDNIEKNVLDREISKHMQDHTNSVLDIQPAVTTSDKRVLSSHIILTNNKKNPAESYTASTAQKQMQSFRHKFLKDNTEDNKENNKKIDLNPKITSSIFEATTTSKVNQELTPIVPKSDPSAARRWRDRVNQKQLNSQQTLNEERKSTVKYPVDQRKEGGNGKRRGSLAAAFGKTGSDSKTLLQTEHTDPKNDQQVLQENGPFIGYKSAYDFLSNQKGAKINHQSETRREANELNRYMAEGMCKIFGKHYVPTQIGGKCV</sequence>
<protein>
    <submittedName>
        <fullName evidence="2">Uncharacterized protein</fullName>
    </submittedName>
</protein>
<feature type="compositionally biased region" description="Polar residues" evidence="1">
    <location>
        <begin position="37"/>
        <end position="53"/>
    </location>
</feature>
<organism evidence="2">
    <name type="scientific">Arion vulgaris</name>
    <dbReference type="NCBI Taxonomy" id="1028688"/>
    <lineage>
        <taxon>Eukaryota</taxon>
        <taxon>Metazoa</taxon>
        <taxon>Spiralia</taxon>
        <taxon>Lophotrochozoa</taxon>
        <taxon>Mollusca</taxon>
        <taxon>Gastropoda</taxon>
        <taxon>Heterobranchia</taxon>
        <taxon>Euthyneura</taxon>
        <taxon>Panpulmonata</taxon>
        <taxon>Eupulmonata</taxon>
        <taxon>Stylommatophora</taxon>
        <taxon>Helicina</taxon>
        <taxon>Arionoidea</taxon>
        <taxon>Arionidae</taxon>
        <taxon>Arion</taxon>
    </lineage>
</organism>
<dbReference type="AlphaFoldDB" id="A0A0B6ZXF0"/>
<gene>
    <name evidence="2" type="primary">ORF84784</name>
</gene>
<evidence type="ECO:0000313" key="2">
    <source>
        <dbReference type="EMBL" id="CEK72982.1"/>
    </source>
</evidence>
<feature type="region of interest" description="Disordered" evidence="1">
    <location>
        <begin position="237"/>
        <end position="308"/>
    </location>
</feature>
<feature type="region of interest" description="Disordered" evidence="1">
    <location>
        <begin position="1"/>
        <end position="93"/>
    </location>
</feature>